<dbReference type="OrthoDB" id="9429750at2"/>
<protein>
    <submittedName>
        <fullName evidence="1">Uncharacterized protein</fullName>
    </submittedName>
</protein>
<keyword evidence="2" id="KW-1185">Reference proteome</keyword>
<gene>
    <name evidence="1" type="ORF">SAMN05216233_11647</name>
</gene>
<dbReference type="Proteomes" id="UP000198870">
    <property type="component" value="Unassembled WGS sequence"/>
</dbReference>
<dbReference type="RefSeq" id="WP_092212994.1">
    <property type="nucleotide sequence ID" value="NZ_FMUX01000016.1"/>
</dbReference>
<reference evidence="1 2" key="1">
    <citation type="submission" date="2016-10" db="EMBL/GenBank/DDBJ databases">
        <authorList>
            <person name="de Groot N.N."/>
        </authorList>
    </citation>
    <scope>NUCLEOTIDE SEQUENCE [LARGE SCALE GENOMIC DNA]</scope>
    <source>
        <strain evidence="1 2">AA1</strain>
    </source>
</reference>
<evidence type="ECO:0000313" key="1">
    <source>
        <dbReference type="EMBL" id="SCY68266.1"/>
    </source>
</evidence>
<proteinExistence type="predicted"/>
<dbReference type="AlphaFoldDB" id="A0A1G5HWV2"/>
<evidence type="ECO:0000313" key="2">
    <source>
        <dbReference type="Proteomes" id="UP000198870"/>
    </source>
</evidence>
<dbReference type="STRING" id="419481.SAMN05216233_11647"/>
<sequence length="505" mass="55563">MSTYPTLKNLVNAMNGSSSTNNWDMVCSYTTKQLNDFLATAYAKKQLVTEMHFDVQEDDPLTGEPFTVKYDLFLGQPTLKFIAGRSDQANLTMLITKGTYSIYLKGQEKPFKTADFPENKYSVDAYVPLAAVTGDTGKVSSKGDIVTFDDDKTSQSHVILHFANEKGTQFKIMPEPDPSLKAIINPQFVDAVESYFTYHVKEIDYALAQVNNDKASQGSVLLTPKSFVFASEGDGDTGILSLYIQVKESGNPPGNRNPSFQPGTKEMLPIPDGYTASLILGYQLLTTCYITRQLQGEGFTVTYESVPKGIACNVSKDLEVLAKDDSGHWFFGSHYYKGFDINFKDHPIRMQIADGSVSLNWQASADTSWSESSSFGQSSSNQWGGVKVTLSYEQDGGTISLNTTTDEISIASISITPKNIHVGLHNDGCSFWKRLVGCVESHPSFYDNLDDHLVMPKSLTIDLKGLNFLMETNLLAPGETMINFDASAGVKTPMDFLLVGQVNAR</sequence>
<accession>A0A1G5HWV2</accession>
<name>A0A1G5HWV2_9BACT</name>
<organism evidence="1 2">
    <name type="scientific">Desulfoluna spongiiphila</name>
    <dbReference type="NCBI Taxonomy" id="419481"/>
    <lineage>
        <taxon>Bacteria</taxon>
        <taxon>Pseudomonadati</taxon>
        <taxon>Thermodesulfobacteriota</taxon>
        <taxon>Desulfobacteria</taxon>
        <taxon>Desulfobacterales</taxon>
        <taxon>Desulfolunaceae</taxon>
        <taxon>Desulfoluna</taxon>
    </lineage>
</organism>
<dbReference type="EMBL" id="FMUX01000016">
    <property type="protein sequence ID" value="SCY68266.1"/>
    <property type="molecule type" value="Genomic_DNA"/>
</dbReference>